<dbReference type="GO" id="GO:0046983">
    <property type="term" value="F:protein dimerization activity"/>
    <property type="evidence" value="ECO:0007669"/>
    <property type="project" value="InterPro"/>
</dbReference>
<dbReference type="Gramene" id="PSR88209">
    <property type="protein sequence ID" value="PSR88209"/>
    <property type="gene ID" value="CEY00_Acc31237"/>
</dbReference>
<proteinExistence type="predicted"/>
<feature type="compositionally biased region" description="Polar residues" evidence="5">
    <location>
        <begin position="319"/>
        <end position="335"/>
    </location>
</feature>
<dbReference type="InterPro" id="IPR011598">
    <property type="entry name" value="bHLH_dom"/>
</dbReference>
<evidence type="ECO:0000256" key="1">
    <source>
        <dbReference type="ARBA" id="ARBA00004123"/>
    </source>
</evidence>
<dbReference type="InParanoid" id="A0A2R6PB26"/>
<dbReference type="AlphaFoldDB" id="A0A2R6PB26"/>
<dbReference type="PROSITE" id="PS50888">
    <property type="entry name" value="BHLH"/>
    <property type="match status" value="1"/>
</dbReference>
<dbReference type="PANTHER" id="PTHR12565">
    <property type="entry name" value="STEROL REGULATORY ELEMENT-BINDING PROTEIN"/>
    <property type="match status" value="1"/>
</dbReference>
<keyword evidence="3" id="KW-0804">Transcription</keyword>
<evidence type="ECO:0000256" key="5">
    <source>
        <dbReference type="SAM" id="MobiDB-lite"/>
    </source>
</evidence>
<evidence type="ECO:0000256" key="2">
    <source>
        <dbReference type="ARBA" id="ARBA00023015"/>
    </source>
</evidence>
<comment type="caution">
    <text evidence="7">The sequence shown here is derived from an EMBL/GenBank/DDBJ whole genome shotgun (WGS) entry which is preliminary data.</text>
</comment>
<name>A0A2R6PB26_ACTCC</name>
<dbReference type="FunCoup" id="A0A2R6PB26">
    <property type="interactions" value="3485"/>
</dbReference>
<dbReference type="SUPFAM" id="SSF47459">
    <property type="entry name" value="HLH, helix-loop-helix DNA-binding domain"/>
    <property type="match status" value="1"/>
</dbReference>
<feature type="compositionally biased region" description="Polar residues" evidence="5">
    <location>
        <begin position="301"/>
        <end position="311"/>
    </location>
</feature>
<dbReference type="SMART" id="SM00353">
    <property type="entry name" value="HLH"/>
    <property type="match status" value="1"/>
</dbReference>
<feature type="domain" description="BHLH" evidence="6">
    <location>
        <begin position="363"/>
        <end position="413"/>
    </location>
</feature>
<dbReference type="PANTHER" id="PTHR12565:SF458">
    <property type="entry name" value="TRANSCRIPTION FACTOR BHLH49"/>
    <property type="match status" value="1"/>
</dbReference>
<organism evidence="7 8">
    <name type="scientific">Actinidia chinensis var. chinensis</name>
    <name type="common">Chinese soft-hair kiwi</name>
    <dbReference type="NCBI Taxonomy" id="1590841"/>
    <lineage>
        <taxon>Eukaryota</taxon>
        <taxon>Viridiplantae</taxon>
        <taxon>Streptophyta</taxon>
        <taxon>Embryophyta</taxon>
        <taxon>Tracheophyta</taxon>
        <taxon>Spermatophyta</taxon>
        <taxon>Magnoliopsida</taxon>
        <taxon>eudicotyledons</taxon>
        <taxon>Gunneridae</taxon>
        <taxon>Pentapetalae</taxon>
        <taxon>asterids</taxon>
        <taxon>Ericales</taxon>
        <taxon>Actinidiaceae</taxon>
        <taxon>Actinidia</taxon>
    </lineage>
</organism>
<evidence type="ECO:0000256" key="3">
    <source>
        <dbReference type="ARBA" id="ARBA00023163"/>
    </source>
</evidence>
<dbReference type="OMA" id="GMWASTS"/>
<dbReference type="GO" id="GO:0005634">
    <property type="term" value="C:nucleus"/>
    <property type="evidence" value="ECO:0007669"/>
    <property type="project" value="UniProtKB-SubCell"/>
</dbReference>
<keyword evidence="2" id="KW-0805">Transcription regulation</keyword>
<dbReference type="Proteomes" id="UP000241394">
    <property type="component" value="Chromosome LG27"/>
</dbReference>
<reference evidence="7 8" key="1">
    <citation type="submission" date="2017-07" db="EMBL/GenBank/DDBJ databases">
        <title>An improved, manually edited Actinidia chinensis var. chinensis (kiwifruit) genome highlights the challenges associated with draft genomes and gene prediction in plants.</title>
        <authorList>
            <person name="Pilkington S."/>
            <person name="Crowhurst R."/>
            <person name="Hilario E."/>
            <person name="Nardozza S."/>
            <person name="Fraser L."/>
            <person name="Peng Y."/>
            <person name="Gunaseelan K."/>
            <person name="Simpson R."/>
            <person name="Tahir J."/>
            <person name="Deroles S."/>
            <person name="Templeton K."/>
            <person name="Luo Z."/>
            <person name="Davy M."/>
            <person name="Cheng C."/>
            <person name="Mcneilage M."/>
            <person name="Scaglione D."/>
            <person name="Liu Y."/>
            <person name="Zhang Q."/>
            <person name="Datson P."/>
            <person name="De Silva N."/>
            <person name="Gardiner S."/>
            <person name="Bassett H."/>
            <person name="Chagne D."/>
            <person name="Mccallum J."/>
            <person name="Dzierzon H."/>
            <person name="Deng C."/>
            <person name="Wang Y.-Y."/>
            <person name="Barron N."/>
            <person name="Manako K."/>
            <person name="Bowen J."/>
            <person name="Foster T."/>
            <person name="Erridge Z."/>
            <person name="Tiffin H."/>
            <person name="Waite C."/>
            <person name="Davies K."/>
            <person name="Grierson E."/>
            <person name="Laing W."/>
            <person name="Kirk R."/>
            <person name="Chen X."/>
            <person name="Wood M."/>
            <person name="Montefiori M."/>
            <person name="Brummell D."/>
            <person name="Schwinn K."/>
            <person name="Catanach A."/>
            <person name="Fullerton C."/>
            <person name="Li D."/>
            <person name="Meiyalaghan S."/>
            <person name="Nieuwenhuizen N."/>
            <person name="Read N."/>
            <person name="Prakash R."/>
            <person name="Hunter D."/>
            <person name="Zhang H."/>
            <person name="Mckenzie M."/>
            <person name="Knabel M."/>
            <person name="Harris A."/>
            <person name="Allan A."/>
            <person name="Chen A."/>
            <person name="Janssen B."/>
            <person name="Plunkett B."/>
            <person name="Dwamena C."/>
            <person name="Voogd C."/>
            <person name="Leif D."/>
            <person name="Lafferty D."/>
            <person name="Souleyre E."/>
            <person name="Varkonyi-Gasic E."/>
            <person name="Gambi F."/>
            <person name="Hanley J."/>
            <person name="Yao J.-L."/>
            <person name="Cheung J."/>
            <person name="David K."/>
            <person name="Warren B."/>
            <person name="Marsh K."/>
            <person name="Snowden K."/>
            <person name="Lin-Wang K."/>
            <person name="Brian L."/>
            <person name="Martinez-Sanchez M."/>
            <person name="Wang M."/>
            <person name="Ileperuma N."/>
            <person name="Macnee N."/>
            <person name="Campin R."/>
            <person name="Mcatee P."/>
            <person name="Drummond R."/>
            <person name="Espley R."/>
            <person name="Ireland H."/>
            <person name="Wu R."/>
            <person name="Atkinson R."/>
            <person name="Karunairetnam S."/>
            <person name="Bulley S."/>
            <person name="Chunkath S."/>
            <person name="Hanley Z."/>
            <person name="Storey R."/>
            <person name="Thrimawithana A."/>
            <person name="Thomson S."/>
            <person name="David C."/>
            <person name="Testolin R."/>
        </authorList>
    </citation>
    <scope>NUCLEOTIDE SEQUENCE [LARGE SCALE GENOMIC DNA]</scope>
    <source>
        <strain evidence="8">cv. Red5</strain>
        <tissue evidence="7">Young leaf</tissue>
    </source>
</reference>
<dbReference type="GO" id="GO:0003700">
    <property type="term" value="F:DNA-binding transcription factor activity"/>
    <property type="evidence" value="ECO:0007669"/>
    <property type="project" value="TreeGrafter"/>
</dbReference>
<feature type="region of interest" description="Disordered" evidence="5">
    <location>
        <begin position="1"/>
        <end position="27"/>
    </location>
</feature>
<dbReference type="OrthoDB" id="1923196at2759"/>
<feature type="compositionally biased region" description="Basic and acidic residues" evidence="5">
    <location>
        <begin position="1"/>
        <end position="16"/>
    </location>
</feature>
<reference evidence="8" key="2">
    <citation type="journal article" date="2018" name="BMC Genomics">
        <title>A manually annotated Actinidia chinensis var. chinensis (kiwifruit) genome highlights the challenges associated with draft genomes and gene prediction in plants.</title>
        <authorList>
            <person name="Pilkington S.M."/>
            <person name="Crowhurst R."/>
            <person name="Hilario E."/>
            <person name="Nardozza S."/>
            <person name="Fraser L."/>
            <person name="Peng Y."/>
            <person name="Gunaseelan K."/>
            <person name="Simpson R."/>
            <person name="Tahir J."/>
            <person name="Deroles S.C."/>
            <person name="Templeton K."/>
            <person name="Luo Z."/>
            <person name="Davy M."/>
            <person name="Cheng C."/>
            <person name="McNeilage M."/>
            <person name="Scaglione D."/>
            <person name="Liu Y."/>
            <person name="Zhang Q."/>
            <person name="Datson P."/>
            <person name="De Silva N."/>
            <person name="Gardiner S.E."/>
            <person name="Bassett H."/>
            <person name="Chagne D."/>
            <person name="McCallum J."/>
            <person name="Dzierzon H."/>
            <person name="Deng C."/>
            <person name="Wang Y.Y."/>
            <person name="Barron L."/>
            <person name="Manako K."/>
            <person name="Bowen J."/>
            <person name="Foster T.M."/>
            <person name="Erridge Z.A."/>
            <person name="Tiffin H."/>
            <person name="Waite C.N."/>
            <person name="Davies K.M."/>
            <person name="Grierson E.P."/>
            <person name="Laing W.A."/>
            <person name="Kirk R."/>
            <person name="Chen X."/>
            <person name="Wood M."/>
            <person name="Montefiori M."/>
            <person name="Brummell D.A."/>
            <person name="Schwinn K.E."/>
            <person name="Catanach A."/>
            <person name="Fullerton C."/>
            <person name="Li D."/>
            <person name="Meiyalaghan S."/>
            <person name="Nieuwenhuizen N."/>
            <person name="Read N."/>
            <person name="Prakash R."/>
            <person name="Hunter D."/>
            <person name="Zhang H."/>
            <person name="McKenzie M."/>
            <person name="Knabel M."/>
            <person name="Harris A."/>
            <person name="Allan A.C."/>
            <person name="Gleave A."/>
            <person name="Chen A."/>
            <person name="Janssen B.J."/>
            <person name="Plunkett B."/>
            <person name="Ampomah-Dwamena C."/>
            <person name="Voogd C."/>
            <person name="Leif D."/>
            <person name="Lafferty D."/>
            <person name="Souleyre E.J.F."/>
            <person name="Varkonyi-Gasic E."/>
            <person name="Gambi F."/>
            <person name="Hanley J."/>
            <person name="Yao J.L."/>
            <person name="Cheung J."/>
            <person name="David K.M."/>
            <person name="Warren B."/>
            <person name="Marsh K."/>
            <person name="Snowden K.C."/>
            <person name="Lin-Wang K."/>
            <person name="Brian L."/>
            <person name="Martinez-Sanchez M."/>
            <person name="Wang M."/>
            <person name="Ileperuma N."/>
            <person name="Macnee N."/>
            <person name="Campin R."/>
            <person name="McAtee P."/>
            <person name="Drummond R.S.M."/>
            <person name="Espley R.V."/>
            <person name="Ireland H.S."/>
            <person name="Wu R."/>
            <person name="Atkinson R.G."/>
            <person name="Karunairetnam S."/>
            <person name="Bulley S."/>
            <person name="Chunkath S."/>
            <person name="Hanley Z."/>
            <person name="Storey R."/>
            <person name="Thrimawithana A.H."/>
            <person name="Thomson S."/>
            <person name="David C."/>
            <person name="Testolin R."/>
            <person name="Huang H."/>
            <person name="Hellens R.P."/>
            <person name="Schaffer R.J."/>
        </authorList>
    </citation>
    <scope>NUCLEOTIDE SEQUENCE [LARGE SCALE GENOMIC DNA]</scope>
    <source>
        <strain evidence="8">cv. Red5</strain>
    </source>
</reference>
<dbReference type="EMBL" id="NKQK01000027">
    <property type="protein sequence ID" value="PSR88209.1"/>
    <property type="molecule type" value="Genomic_DNA"/>
</dbReference>
<evidence type="ECO:0000256" key="4">
    <source>
        <dbReference type="ARBA" id="ARBA00023242"/>
    </source>
</evidence>
<dbReference type="InterPro" id="IPR024097">
    <property type="entry name" value="bHLH_ZIP_TF"/>
</dbReference>
<evidence type="ECO:0000313" key="8">
    <source>
        <dbReference type="Proteomes" id="UP000241394"/>
    </source>
</evidence>
<feature type="region of interest" description="Disordered" evidence="5">
    <location>
        <begin position="263"/>
        <end position="351"/>
    </location>
</feature>
<keyword evidence="4" id="KW-0539">Nucleus</keyword>
<evidence type="ECO:0000313" key="7">
    <source>
        <dbReference type="EMBL" id="PSR88209.1"/>
    </source>
</evidence>
<accession>A0A2R6PB26</accession>
<dbReference type="STRING" id="1590841.A0A2R6PB26"/>
<dbReference type="FunFam" id="4.10.280.10:FF:000002">
    <property type="entry name" value="Basic helix-loop-helix transcription factor"/>
    <property type="match status" value="1"/>
</dbReference>
<dbReference type="Pfam" id="PF00010">
    <property type="entry name" value="HLH"/>
    <property type="match status" value="1"/>
</dbReference>
<protein>
    <submittedName>
        <fullName evidence="7">Transcription factor bHLH49 like</fullName>
    </submittedName>
</protein>
<sequence>MDVDGKDNFEQDKGNEDPMSYHSPNVSSDWRFGGPGLTNTLMGSIPTAKPMTVCKGGLMESSSTSSAPMIDSFCPTAWDHPTSTQNLGFCDINLQNNASTSNTLGIRRGHLGSSSIDRGMDMGWAPPNSMVKGGVFLPTMLPQSLSQFPADSGFIERAARFSCFSRGNLGDVMNSYSVSESMKMFARGSMVMQQPLEMFSGNGLKPVSGGQCQRNDVNMAEDSKDVSLCVEPGAIEGGPLKNERKSNSFVQSHDEVKLGVSVSGNESDEADNGGGGQDEPSSSQAFGLKKRKRGGQDHKLNQINEASQPPGETTKDNIEIQQKGDQTPTPASSKPSGKHVKPGSQASDSPKEDYIHIRARRGQATNSHSLAERVRREKISERMKFLQDLVPGCSKVTGKAVMLDEIINYVQSLQRQVEFLSMKLATVNPRLDCNLEGLLTKDILQSRADPSSTLGYSPDMTIPFTSLHPSQPGLIQTGLPSLANSSDVLRRSINTQLTAPSGGYKEPNQVPSVWGEDELHNVVQMGFNSNAPIDSQDLNGMQD</sequence>
<dbReference type="InterPro" id="IPR036638">
    <property type="entry name" value="HLH_DNA-bd_sf"/>
</dbReference>
<dbReference type="Gene3D" id="4.10.280.10">
    <property type="entry name" value="Helix-loop-helix DNA-binding domain"/>
    <property type="match status" value="1"/>
</dbReference>
<comment type="subcellular location">
    <subcellularLocation>
        <location evidence="1">Nucleus</location>
    </subcellularLocation>
</comment>
<keyword evidence="8" id="KW-1185">Reference proteome</keyword>
<dbReference type="CDD" id="cd18919">
    <property type="entry name" value="bHLH_AtBPE_like"/>
    <property type="match status" value="1"/>
</dbReference>
<gene>
    <name evidence="7" type="ORF">CEY00_Acc31237</name>
</gene>
<evidence type="ECO:0000259" key="6">
    <source>
        <dbReference type="PROSITE" id="PS50888"/>
    </source>
</evidence>